<accession>A0ABT1W323</accession>
<dbReference type="Proteomes" id="UP001524587">
    <property type="component" value="Unassembled WGS sequence"/>
</dbReference>
<dbReference type="InterPro" id="IPR056948">
    <property type="entry name" value="PNGaseA_N"/>
</dbReference>
<dbReference type="Pfam" id="PF12222">
    <property type="entry name" value="PNGaseA"/>
    <property type="match status" value="1"/>
</dbReference>
<feature type="domain" description="Peptide N-acetyl-beta-D-glucosaminyl asparaginase amidase A N-terminal" evidence="2">
    <location>
        <begin position="57"/>
        <end position="343"/>
    </location>
</feature>
<dbReference type="PANTHER" id="PTHR31104">
    <property type="entry name" value="PEPTIDE-N4-(N-ACETYL-BETA-GLUCOSAMINYL)ASPARAGINE AMIDASE A PROTEIN"/>
    <property type="match status" value="1"/>
</dbReference>
<reference evidence="3 4" key="1">
    <citation type="submission" date="2022-06" db="EMBL/GenBank/DDBJ databases">
        <title>Endosaccharibacter gen. nov., sp. nov., endophytic bacteria isolated from sugarcane.</title>
        <authorList>
            <person name="Pitiwittayakul N."/>
            <person name="Yukphan P."/>
            <person name="Charoenyingcharoen P."/>
            <person name="Tanasupawat S."/>
        </authorList>
    </citation>
    <scope>NUCLEOTIDE SEQUENCE [LARGE SCALE GENOMIC DNA]</scope>
    <source>
        <strain evidence="3 4">KSS8</strain>
    </source>
</reference>
<keyword evidence="4" id="KW-1185">Reference proteome</keyword>
<protein>
    <recommendedName>
        <fullName evidence="2">Peptide N-acetyl-beta-D-glucosaminyl asparaginase amidase A N-terminal domain-containing protein</fullName>
    </recommendedName>
</protein>
<name>A0ABT1W323_9PROT</name>
<keyword evidence="1" id="KW-0732">Signal</keyword>
<dbReference type="EMBL" id="JAMSKV010000001">
    <property type="protein sequence ID" value="MCQ8277272.1"/>
    <property type="molecule type" value="Genomic_DNA"/>
</dbReference>
<comment type="caution">
    <text evidence="3">The sequence shown here is derived from an EMBL/GenBank/DDBJ whole genome shotgun (WGS) entry which is preliminary data.</text>
</comment>
<sequence>MRCGLAAVLAAGVSLLPLAAWADGAVGSSNVAPIEPTAVPVPDSTPCVVSLFGTTTFGGDSVPFSFKPPAACPGPWAKVVLQADLSVTAGRQFDRTGSIMLGGVPLFFGTTAEPRAALSPSWHVERDVTEDTALFESPQTGSALIQNYVTSVYTGVLSASAKLLFYPATARFPAPATPDLVVPLNPDVTAGPTMLNTGTATLSRTGSLPRNVEKGRLDVYLQSQSNDEFWYTCVPDALADTLETCGGGAFREGMVTVDGIRAGVAPVYPWIYTGGIDPYLWEPIPGVQTIKFEPTHVELTPFAGMIDDGKPHTIAVAVRGANSGFSVTGALYLWLDHGAKTLEGSLLRDTLGEATPSVTNTITSSNGTASGDVDTGVTHDYLISGILRTSHGPVVTTVAQHGTFSNKQSFTVSDTVDNQAIVQNTDTLTSVTTSSAAGVRTVATARSYPLNVHFDYIVAADGSATQATQVVQTLKSGTLRLSNGLPTRGTATVETVSPNDTLAFNANGAVTGHTGSGTASYLFGDTKDGCVARYETSSNSVLASQNFNSACDILGALGGFAGYSKLPAFAK</sequence>
<dbReference type="RefSeq" id="WP_422862706.1">
    <property type="nucleotide sequence ID" value="NZ_JAMSKV010000001.1"/>
</dbReference>
<feature type="signal peptide" evidence="1">
    <location>
        <begin position="1"/>
        <end position="22"/>
    </location>
</feature>
<organism evidence="3 4">
    <name type="scientific">Endosaccharibacter trunci</name>
    <dbReference type="NCBI Taxonomy" id="2812733"/>
    <lineage>
        <taxon>Bacteria</taxon>
        <taxon>Pseudomonadati</taxon>
        <taxon>Pseudomonadota</taxon>
        <taxon>Alphaproteobacteria</taxon>
        <taxon>Acetobacterales</taxon>
        <taxon>Acetobacteraceae</taxon>
        <taxon>Endosaccharibacter</taxon>
    </lineage>
</organism>
<evidence type="ECO:0000256" key="1">
    <source>
        <dbReference type="SAM" id="SignalP"/>
    </source>
</evidence>
<feature type="chain" id="PRO_5047371784" description="Peptide N-acetyl-beta-D-glucosaminyl asparaginase amidase A N-terminal domain-containing protein" evidence="1">
    <location>
        <begin position="23"/>
        <end position="571"/>
    </location>
</feature>
<evidence type="ECO:0000313" key="3">
    <source>
        <dbReference type="EMBL" id="MCQ8277272.1"/>
    </source>
</evidence>
<proteinExistence type="predicted"/>
<evidence type="ECO:0000259" key="2">
    <source>
        <dbReference type="Pfam" id="PF12222"/>
    </source>
</evidence>
<gene>
    <name evidence="3" type="ORF">NFI95_02255</name>
</gene>
<evidence type="ECO:0000313" key="4">
    <source>
        <dbReference type="Proteomes" id="UP001524587"/>
    </source>
</evidence>
<dbReference type="InterPro" id="IPR021102">
    <property type="entry name" value="PNGase_A"/>
</dbReference>